<accession>A0ABT2YVS2</accession>
<evidence type="ECO:0008006" key="3">
    <source>
        <dbReference type="Google" id="ProtNLM"/>
    </source>
</evidence>
<sequence length="328" mass="37411">MFMPYLAAIYSQQGCEYCRPFEIDNNLSRLNYVSDVLPCANELESIKDSLIAPRTGKDTRLLVLVPDSWLSVSSHFSDEPIPSKLLPLASLSHAVEVTFSAPETVWFGFQYQKVTQHSFELRVVACSAELAQSLLSPFLSHYKACLLMTYGQWQALKAREKSWTWLVKKSLSHYQFGKKERQKTKTLWLTLLLSSAFVHLGGYVYWQALTELSDDALLESHTLHHKASDWMSSSLENRFLSTSLTLFQGLSTSAFPLVIKVNGNDAMLQLMVPENDLVTLQKNWQEQHPDWRIDLSPHNKEARASLEIFSHSINKAEVWDVSISNHQD</sequence>
<reference evidence="1 2" key="1">
    <citation type="submission" date="2022-10" db="EMBL/GenBank/DDBJ databases">
        <title>Marinomonas transparenta sp. nov. and Marinomonas sargassi sp. nov., isolated from marine alga (Sargassum natans (L.) Gaillon).</title>
        <authorList>
            <person name="Wang Y."/>
        </authorList>
    </citation>
    <scope>NUCLEOTIDE SEQUENCE [LARGE SCALE GENOMIC DNA]</scope>
    <source>
        <strain evidence="1 2">C2222</strain>
    </source>
</reference>
<protein>
    <recommendedName>
        <fullName evidence="3">GspL cytoplasmic actin-ATPase-like region</fullName>
    </recommendedName>
</protein>
<evidence type="ECO:0000313" key="2">
    <source>
        <dbReference type="Proteomes" id="UP001209713"/>
    </source>
</evidence>
<dbReference type="RefSeq" id="WP_263531370.1">
    <property type="nucleotide sequence ID" value="NZ_JAOVZB010000007.1"/>
</dbReference>
<gene>
    <name evidence="1" type="ORF">OFY17_14040</name>
</gene>
<keyword evidence="2" id="KW-1185">Reference proteome</keyword>
<comment type="caution">
    <text evidence="1">The sequence shown here is derived from an EMBL/GenBank/DDBJ whole genome shotgun (WGS) entry which is preliminary data.</text>
</comment>
<name>A0ABT2YVS2_9GAMM</name>
<proteinExistence type="predicted"/>
<evidence type="ECO:0000313" key="1">
    <source>
        <dbReference type="EMBL" id="MCV2403986.1"/>
    </source>
</evidence>
<organism evidence="1 2">
    <name type="scientific">Marinomonas sargassi</name>
    <dbReference type="NCBI Taxonomy" id="2984494"/>
    <lineage>
        <taxon>Bacteria</taxon>
        <taxon>Pseudomonadati</taxon>
        <taxon>Pseudomonadota</taxon>
        <taxon>Gammaproteobacteria</taxon>
        <taxon>Oceanospirillales</taxon>
        <taxon>Oceanospirillaceae</taxon>
        <taxon>Marinomonas</taxon>
    </lineage>
</organism>
<dbReference type="Proteomes" id="UP001209713">
    <property type="component" value="Unassembled WGS sequence"/>
</dbReference>
<dbReference type="EMBL" id="JAOVZB010000007">
    <property type="protein sequence ID" value="MCV2403986.1"/>
    <property type="molecule type" value="Genomic_DNA"/>
</dbReference>